<keyword evidence="7 9" id="KW-0496">Mitochondrion</keyword>
<keyword evidence="8" id="KW-1015">Disulfide bond</keyword>
<comment type="function">
    <text evidence="1 9">Accessory subunit of the mitochondrial membrane respiratory chain NADH dehydrogenase (Complex I), that is believed not to be involved in catalysis. Complex I functions in the transfer of electrons from NADH to the respiratory chain. The immediate electron acceptor for the enzyme is believed to be ubiquinone.</text>
</comment>
<dbReference type="Proteomes" id="UP001149813">
    <property type="component" value="Unassembled WGS sequence"/>
</dbReference>
<comment type="caution">
    <text evidence="11">The sequence shown here is derived from an EMBL/GenBank/DDBJ whole genome shotgun (WGS) entry which is preliminary data.</text>
</comment>
<dbReference type="Pfam" id="PF06747">
    <property type="entry name" value="CHCH"/>
    <property type="match status" value="1"/>
</dbReference>
<evidence type="ECO:0000313" key="12">
    <source>
        <dbReference type="Proteomes" id="UP001149813"/>
    </source>
</evidence>
<dbReference type="GO" id="GO:0005743">
    <property type="term" value="C:mitochondrial inner membrane"/>
    <property type="evidence" value="ECO:0007669"/>
    <property type="project" value="UniProtKB-SubCell"/>
</dbReference>
<evidence type="ECO:0000256" key="6">
    <source>
        <dbReference type="ARBA" id="ARBA00022982"/>
    </source>
</evidence>
<protein>
    <recommendedName>
        <fullName evidence="9">NADH-ubiquinone oxidoreductase</fullName>
    </recommendedName>
</protein>
<keyword evidence="9" id="KW-0472">Membrane</keyword>
<dbReference type="OrthoDB" id="276296at2759"/>
<evidence type="ECO:0000256" key="1">
    <source>
        <dbReference type="ARBA" id="ARBA00003195"/>
    </source>
</evidence>
<dbReference type="InterPro" id="IPR010625">
    <property type="entry name" value="CHCH"/>
</dbReference>
<keyword evidence="9" id="KW-0999">Mitochondrion inner membrane</keyword>
<sequence>MVNPGYRHFKGEDWVDPTPPPSSLPHVDEIGSTSAPLKSASYFIGSVCKEYNEDFMLCKNESRDPAHCLQEGRKVTRCAISVLNKIEKECLDEFRAHWQCLDAKNQELGKCRGPEKTYNACLFKAFGWNKIVPDAPKNKPQIHERTPLTQ</sequence>
<dbReference type="InterPro" id="IPR016680">
    <property type="entry name" value="NDUFA8"/>
</dbReference>
<keyword evidence="3 9" id="KW-0813">Transport</keyword>
<dbReference type="PIRSF" id="PIRSF017016">
    <property type="entry name" value="NDUA8"/>
    <property type="match status" value="1"/>
</dbReference>
<evidence type="ECO:0000256" key="2">
    <source>
        <dbReference type="ARBA" id="ARBA00010705"/>
    </source>
</evidence>
<feature type="domain" description="CHCH" evidence="10">
    <location>
        <begin position="90"/>
        <end position="121"/>
    </location>
</feature>
<evidence type="ECO:0000256" key="3">
    <source>
        <dbReference type="ARBA" id="ARBA00022448"/>
    </source>
</evidence>
<keyword evidence="5" id="KW-0677">Repeat</keyword>
<dbReference type="PANTHER" id="PTHR13344:SF0">
    <property type="entry name" value="NADH DEHYDROGENASE [UBIQUINONE] 1 ALPHA SUBCOMPLEX SUBUNIT 8"/>
    <property type="match status" value="1"/>
</dbReference>
<proteinExistence type="inferred from homology"/>
<keyword evidence="12" id="KW-1185">Reference proteome</keyword>
<reference evidence="11" key="1">
    <citation type="submission" date="2022-07" db="EMBL/GenBank/DDBJ databases">
        <title>Phylogenomic reconstructions and comparative analyses of Kickxellomycotina fungi.</title>
        <authorList>
            <person name="Reynolds N.K."/>
            <person name="Stajich J.E."/>
            <person name="Barry K."/>
            <person name="Grigoriev I.V."/>
            <person name="Crous P."/>
            <person name="Smith M.E."/>
        </authorList>
    </citation>
    <scope>NUCLEOTIDE SEQUENCE</scope>
    <source>
        <strain evidence="11">NBRC 32514</strain>
    </source>
</reference>
<dbReference type="AlphaFoldDB" id="A0A9W8CTB0"/>
<dbReference type="EMBL" id="JANBOJ010000086">
    <property type="protein sequence ID" value="KAJ1722983.1"/>
    <property type="molecule type" value="Genomic_DNA"/>
</dbReference>
<evidence type="ECO:0000256" key="5">
    <source>
        <dbReference type="ARBA" id="ARBA00022737"/>
    </source>
</evidence>
<evidence type="ECO:0000256" key="8">
    <source>
        <dbReference type="ARBA" id="ARBA00023157"/>
    </source>
</evidence>
<comment type="similarity">
    <text evidence="2 9">Belongs to the complex I NDUFA8 subunit family.</text>
</comment>
<evidence type="ECO:0000259" key="10">
    <source>
        <dbReference type="Pfam" id="PF06747"/>
    </source>
</evidence>
<keyword evidence="6 9" id="KW-0249">Electron transport</keyword>
<keyword evidence="4 9" id="KW-0679">Respiratory chain</keyword>
<evidence type="ECO:0000256" key="7">
    <source>
        <dbReference type="ARBA" id="ARBA00023128"/>
    </source>
</evidence>
<dbReference type="PROSITE" id="PS51808">
    <property type="entry name" value="CHCH"/>
    <property type="match status" value="2"/>
</dbReference>
<name>A0A9W8CTB0_9FUNG</name>
<dbReference type="PANTHER" id="PTHR13344">
    <property type="entry name" value="NADH-UBIQUINONE OXIDOREDUCTASE"/>
    <property type="match status" value="1"/>
</dbReference>
<comment type="subcellular location">
    <subcellularLocation>
        <location evidence="9">Mitochondrion inner membrane</location>
    </subcellularLocation>
</comment>
<organism evidence="11 12">
    <name type="scientific">Coemansia erecta</name>
    <dbReference type="NCBI Taxonomy" id="147472"/>
    <lineage>
        <taxon>Eukaryota</taxon>
        <taxon>Fungi</taxon>
        <taxon>Fungi incertae sedis</taxon>
        <taxon>Zoopagomycota</taxon>
        <taxon>Kickxellomycotina</taxon>
        <taxon>Kickxellomycetes</taxon>
        <taxon>Kickxellales</taxon>
        <taxon>Kickxellaceae</taxon>
        <taxon>Coemansia</taxon>
    </lineage>
</organism>
<evidence type="ECO:0000256" key="9">
    <source>
        <dbReference type="PIRNR" id="PIRNR017016"/>
    </source>
</evidence>
<gene>
    <name evidence="11" type="primary">NdufA8</name>
    <name evidence="11" type="ORF">LPJ53_002649</name>
</gene>
<dbReference type="GO" id="GO:0006120">
    <property type="term" value="P:mitochondrial electron transport, NADH to ubiquinone"/>
    <property type="evidence" value="ECO:0007669"/>
    <property type="project" value="InterPro"/>
</dbReference>
<evidence type="ECO:0000313" key="11">
    <source>
        <dbReference type="EMBL" id="KAJ1722983.1"/>
    </source>
</evidence>
<evidence type="ECO:0000256" key="4">
    <source>
        <dbReference type="ARBA" id="ARBA00022660"/>
    </source>
</evidence>
<accession>A0A9W8CTB0</accession>